<dbReference type="InterPro" id="IPR036388">
    <property type="entry name" value="WH-like_DNA-bd_sf"/>
</dbReference>
<dbReference type="SMART" id="SM00895">
    <property type="entry name" value="FCD"/>
    <property type="match status" value="1"/>
</dbReference>
<name>A0A6I5ZPC1_9FIRM</name>
<evidence type="ECO:0000256" key="2">
    <source>
        <dbReference type="ARBA" id="ARBA00023125"/>
    </source>
</evidence>
<accession>A0A6I5ZPC1</accession>
<feature type="domain" description="HTH gntR-type" evidence="4">
    <location>
        <begin position="16"/>
        <end position="84"/>
    </location>
</feature>
<keyword evidence="6" id="KW-1185">Reference proteome</keyword>
<dbReference type="RefSeq" id="WP_170290909.1">
    <property type="nucleotide sequence ID" value="NZ_CP046244.1"/>
</dbReference>
<proteinExistence type="predicted"/>
<keyword evidence="2" id="KW-0238">DNA-binding</keyword>
<reference evidence="5 6" key="1">
    <citation type="submission" date="2019-11" db="EMBL/GenBank/DDBJ databases">
        <title>Genome sequence of Moorella glycerini DSM11254.</title>
        <authorList>
            <person name="Poehlein A."/>
            <person name="Boeer T."/>
            <person name="Daniel R."/>
        </authorList>
    </citation>
    <scope>NUCLEOTIDE SEQUENCE [LARGE SCALE GENOMIC DNA]</scope>
    <source>
        <strain evidence="5 6">DSM 11254</strain>
    </source>
</reference>
<dbReference type="EMBL" id="CP046244">
    <property type="protein sequence ID" value="QGP91381.1"/>
    <property type="molecule type" value="Genomic_DNA"/>
</dbReference>
<dbReference type="Gene3D" id="1.10.10.10">
    <property type="entry name" value="Winged helix-like DNA-binding domain superfamily/Winged helix DNA-binding domain"/>
    <property type="match status" value="1"/>
</dbReference>
<dbReference type="CDD" id="cd07377">
    <property type="entry name" value="WHTH_GntR"/>
    <property type="match status" value="1"/>
</dbReference>
<dbReference type="InterPro" id="IPR000524">
    <property type="entry name" value="Tscrpt_reg_HTH_GntR"/>
</dbReference>
<dbReference type="Proteomes" id="UP000425916">
    <property type="component" value="Chromosome"/>
</dbReference>
<protein>
    <submittedName>
        <fullName evidence="5">Transcriptional regulator NanR</fullName>
    </submittedName>
</protein>
<keyword evidence="3" id="KW-0804">Transcription</keyword>
<dbReference type="PANTHER" id="PTHR43537">
    <property type="entry name" value="TRANSCRIPTIONAL REGULATOR, GNTR FAMILY"/>
    <property type="match status" value="1"/>
</dbReference>
<dbReference type="Pfam" id="PF07729">
    <property type="entry name" value="FCD"/>
    <property type="match status" value="1"/>
</dbReference>
<evidence type="ECO:0000313" key="5">
    <source>
        <dbReference type="EMBL" id="QGP91381.1"/>
    </source>
</evidence>
<dbReference type="PROSITE" id="PS50949">
    <property type="entry name" value="HTH_GNTR"/>
    <property type="match status" value="1"/>
</dbReference>
<dbReference type="Pfam" id="PF00392">
    <property type="entry name" value="GntR"/>
    <property type="match status" value="1"/>
</dbReference>
<dbReference type="SMART" id="SM00345">
    <property type="entry name" value="HTH_GNTR"/>
    <property type="match status" value="1"/>
</dbReference>
<evidence type="ECO:0000259" key="4">
    <source>
        <dbReference type="PROSITE" id="PS50949"/>
    </source>
</evidence>
<dbReference type="SUPFAM" id="SSF48008">
    <property type="entry name" value="GntR ligand-binding domain-like"/>
    <property type="match status" value="1"/>
</dbReference>
<dbReference type="InterPro" id="IPR036390">
    <property type="entry name" value="WH_DNA-bd_sf"/>
</dbReference>
<dbReference type="InterPro" id="IPR008920">
    <property type="entry name" value="TF_FadR/GntR_C"/>
</dbReference>
<dbReference type="Gene3D" id="1.20.120.530">
    <property type="entry name" value="GntR ligand-binding domain-like"/>
    <property type="match status" value="1"/>
</dbReference>
<gene>
    <name evidence="5" type="primary">nanR</name>
    <name evidence="5" type="ORF">MGLY_07130</name>
</gene>
<sequence>MVLDQARIPNGGMLTNGITSEIIQRLLEDIRARKYAPGDKLPSERELCARFSAGRGSVREALRVLQAMGLIRVISGKGTYIADKREGEGNFYALWNSVYPIPIQDLVEARFAIEPLAAAMAAVRGHDRDLSFLAETLRAMEQSAEVDRLEKRVEADVQFHMGILRLAGNTLFIDLFQNIDSMLRDSRRISLLLPERVGRVRDFHRRIYQAIEAGDACSAYSAMWQHLDAFRQDMNIEIDFAHLAPPSLKGTSTQNGR</sequence>
<dbReference type="PRINTS" id="PR00035">
    <property type="entry name" value="HTHGNTR"/>
</dbReference>
<dbReference type="GO" id="GO:0003677">
    <property type="term" value="F:DNA binding"/>
    <property type="evidence" value="ECO:0007669"/>
    <property type="project" value="UniProtKB-KW"/>
</dbReference>
<dbReference type="GO" id="GO:0003700">
    <property type="term" value="F:DNA-binding transcription factor activity"/>
    <property type="evidence" value="ECO:0007669"/>
    <property type="project" value="InterPro"/>
</dbReference>
<organism evidence="5 6">
    <name type="scientific">Neomoorella glycerini</name>
    <dbReference type="NCBI Taxonomy" id="55779"/>
    <lineage>
        <taxon>Bacteria</taxon>
        <taxon>Bacillati</taxon>
        <taxon>Bacillota</taxon>
        <taxon>Clostridia</taxon>
        <taxon>Neomoorellales</taxon>
        <taxon>Neomoorellaceae</taxon>
        <taxon>Neomoorella</taxon>
    </lineage>
</organism>
<dbReference type="AlphaFoldDB" id="A0A6I5ZPC1"/>
<dbReference type="InterPro" id="IPR011711">
    <property type="entry name" value="GntR_C"/>
</dbReference>
<evidence type="ECO:0000256" key="3">
    <source>
        <dbReference type="ARBA" id="ARBA00023163"/>
    </source>
</evidence>
<keyword evidence="1" id="KW-0805">Transcription regulation</keyword>
<dbReference type="SUPFAM" id="SSF46785">
    <property type="entry name" value="Winged helix' DNA-binding domain"/>
    <property type="match status" value="1"/>
</dbReference>
<evidence type="ECO:0000313" key="6">
    <source>
        <dbReference type="Proteomes" id="UP000425916"/>
    </source>
</evidence>
<evidence type="ECO:0000256" key="1">
    <source>
        <dbReference type="ARBA" id="ARBA00023015"/>
    </source>
</evidence>
<dbReference type="PANTHER" id="PTHR43537:SF5">
    <property type="entry name" value="UXU OPERON TRANSCRIPTIONAL REGULATOR"/>
    <property type="match status" value="1"/>
</dbReference>